<feature type="domain" description="Periplasmic binding protein" evidence="5">
    <location>
        <begin position="65"/>
        <end position="318"/>
    </location>
</feature>
<sequence>MNPRRVAARVLLAGTFLLAAAMPALAAPSADSLSIAQQRANLALEDLTVWNGPTTGPEAATGKTIAFVASDLKNGGVKGALNGVEEAAEAIGWKLQVFDTASNDEDRKKALLDIAAAHFDGVIFAGFDATPYAPWIDNVAAAGMTVIGWHAAYEPGIVPGTQLFTNVASSAREVALAAASYAVVKSGGAGGFVIFTDSRFSVAQAKTDDMATIVKNCPGCQLLSIEDVRLDRTAEDMPARLENLDRQFGDRWTVNLGINDLYFDAMAALPDARADLVNISAGDGSTSAFLRVGTGLGQTATVAEPLNLQGWQLIDELNRAFHNERPSGYVPRPRLFTSGNLAGAVGEGFFFDPPNGYRQAYRRIWGK</sequence>
<proteinExistence type="inferred from homology"/>
<dbReference type="SUPFAM" id="SSF53822">
    <property type="entry name" value="Periplasmic binding protein-like I"/>
    <property type="match status" value="1"/>
</dbReference>
<organism evidence="6 7">
    <name type="scientific">Hypericibacter adhaerens</name>
    <dbReference type="NCBI Taxonomy" id="2602016"/>
    <lineage>
        <taxon>Bacteria</taxon>
        <taxon>Pseudomonadati</taxon>
        <taxon>Pseudomonadota</taxon>
        <taxon>Alphaproteobacteria</taxon>
        <taxon>Rhodospirillales</taxon>
        <taxon>Dongiaceae</taxon>
        <taxon>Hypericibacter</taxon>
    </lineage>
</organism>
<protein>
    <submittedName>
        <fullName evidence="6">Sugar ABC transporter substrate-binding protein</fullName>
    </submittedName>
</protein>
<dbReference type="KEGG" id="hadh:FRZ61_17420"/>
<comment type="subcellular location">
    <subcellularLocation>
        <location evidence="1">Cell envelope</location>
    </subcellularLocation>
</comment>
<evidence type="ECO:0000256" key="3">
    <source>
        <dbReference type="ARBA" id="ARBA00022729"/>
    </source>
</evidence>
<dbReference type="RefSeq" id="WP_151116635.1">
    <property type="nucleotide sequence ID" value="NZ_CP042582.1"/>
</dbReference>
<dbReference type="EMBL" id="CP042582">
    <property type="protein sequence ID" value="QEX21813.1"/>
    <property type="molecule type" value="Genomic_DNA"/>
</dbReference>
<dbReference type="AlphaFoldDB" id="A0A5J6MY06"/>
<name>A0A5J6MY06_9PROT</name>
<dbReference type="PANTHER" id="PTHR46847:SF1">
    <property type="entry name" value="D-ALLOSE-BINDING PERIPLASMIC PROTEIN-RELATED"/>
    <property type="match status" value="1"/>
</dbReference>
<accession>A0A5J6MY06</accession>
<gene>
    <name evidence="6" type="ORF">FRZ61_17420</name>
</gene>
<dbReference type="GO" id="GO:0030246">
    <property type="term" value="F:carbohydrate binding"/>
    <property type="evidence" value="ECO:0007669"/>
    <property type="project" value="UniProtKB-ARBA"/>
</dbReference>
<evidence type="ECO:0000313" key="7">
    <source>
        <dbReference type="Proteomes" id="UP000325797"/>
    </source>
</evidence>
<dbReference type="InterPro" id="IPR025997">
    <property type="entry name" value="SBP_2_dom"/>
</dbReference>
<feature type="signal peptide" evidence="4">
    <location>
        <begin position="1"/>
        <end position="26"/>
    </location>
</feature>
<dbReference type="InterPro" id="IPR028082">
    <property type="entry name" value="Peripla_BP_I"/>
</dbReference>
<dbReference type="GO" id="GO:0030313">
    <property type="term" value="C:cell envelope"/>
    <property type="evidence" value="ECO:0007669"/>
    <property type="project" value="UniProtKB-SubCell"/>
</dbReference>
<evidence type="ECO:0000256" key="2">
    <source>
        <dbReference type="ARBA" id="ARBA00007639"/>
    </source>
</evidence>
<comment type="similarity">
    <text evidence="2">Belongs to the bacterial solute-binding protein 2 family.</text>
</comment>
<evidence type="ECO:0000256" key="4">
    <source>
        <dbReference type="SAM" id="SignalP"/>
    </source>
</evidence>
<feature type="chain" id="PRO_5023917866" evidence="4">
    <location>
        <begin position="27"/>
        <end position="367"/>
    </location>
</feature>
<evidence type="ECO:0000313" key="6">
    <source>
        <dbReference type="EMBL" id="QEX21813.1"/>
    </source>
</evidence>
<dbReference type="PANTHER" id="PTHR46847">
    <property type="entry name" value="D-ALLOSE-BINDING PERIPLASMIC PROTEIN-RELATED"/>
    <property type="match status" value="1"/>
</dbReference>
<evidence type="ECO:0000259" key="5">
    <source>
        <dbReference type="Pfam" id="PF13407"/>
    </source>
</evidence>
<dbReference type="OrthoDB" id="9342512at2"/>
<keyword evidence="7" id="KW-1185">Reference proteome</keyword>
<reference evidence="6 7" key="1">
    <citation type="submission" date="2019-08" db="EMBL/GenBank/DDBJ databases">
        <title>Hyperibacter terrae gen. nov., sp. nov. and Hyperibacter viscosus sp. nov., two new members in the family Rhodospirillaceae isolated from the rhizosphere of Hypericum perforatum.</title>
        <authorList>
            <person name="Noviana Z."/>
        </authorList>
    </citation>
    <scope>NUCLEOTIDE SEQUENCE [LARGE SCALE GENOMIC DNA]</scope>
    <source>
        <strain evidence="6 7">R5959</strain>
    </source>
</reference>
<evidence type="ECO:0000256" key="1">
    <source>
        <dbReference type="ARBA" id="ARBA00004196"/>
    </source>
</evidence>
<dbReference type="Proteomes" id="UP000325797">
    <property type="component" value="Chromosome"/>
</dbReference>
<dbReference type="Pfam" id="PF13407">
    <property type="entry name" value="Peripla_BP_4"/>
    <property type="match status" value="1"/>
</dbReference>
<dbReference type="Gene3D" id="3.40.50.2300">
    <property type="match status" value="2"/>
</dbReference>
<keyword evidence="3 4" id="KW-0732">Signal</keyword>